<feature type="region of interest" description="Disordered" evidence="1">
    <location>
        <begin position="76"/>
        <end position="108"/>
    </location>
</feature>
<evidence type="ECO:0000313" key="3">
    <source>
        <dbReference type="EMBL" id="NIJ53268.1"/>
    </source>
</evidence>
<comment type="caution">
    <text evidence="3">The sequence shown here is derived from an EMBL/GenBank/DDBJ whole genome shotgun (WGS) entry which is preliminary data.</text>
</comment>
<proteinExistence type="predicted"/>
<sequence length="108" mass="12323">MHFKFKVAAFVILCTLSMACENEVSVSQEKSVSREVKMKSVQYQGLKAQMPEDYPDALIGYTYGDLEHISLTVNPENKSNLREHSGNSFDEIVENVRRKHPDFENAEP</sequence>
<evidence type="ECO:0000256" key="1">
    <source>
        <dbReference type="SAM" id="MobiDB-lite"/>
    </source>
</evidence>
<dbReference type="EMBL" id="JAASQJ010000002">
    <property type="protein sequence ID" value="NIJ53268.1"/>
    <property type="molecule type" value="Genomic_DNA"/>
</dbReference>
<protein>
    <submittedName>
        <fullName evidence="3">Uncharacterized protein</fullName>
    </submittedName>
</protein>
<dbReference type="RefSeq" id="WP_167270241.1">
    <property type="nucleotide sequence ID" value="NZ_JAASQJ010000002.1"/>
</dbReference>
<dbReference type="PROSITE" id="PS51257">
    <property type="entry name" value="PROKAR_LIPOPROTEIN"/>
    <property type="match status" value="1"/>
</dbReference>
<evidence type="ECO:0000256" key="2">
    <source>
        <dbReference type="SAM" id="SignalP"/>
    </source>
</evidence>
<gene>
    <name evidence="3" type="ORF">FHS68_002438</name>
</gene>
<feature type="chain" id="PRO_5047425626" evidence="2">
    <location>
        <begin position="20"/>
        <end position="108"/>
    </location>
</feature>
<organism evidence="3 4">
    <name type="scientific">Dyadobacter arcticus</name>
    <dbReference type="NCBI Taxonomy" id="1078754"/>
    <lineage>
        <taxon>Bacteria</taxon>
        <taxon>Pseudomonadati</taxon>
        <taxon>Bacteroidota</taxon>
        <taxon>Cytophagia</taxon>
        <taxon>Cytophagales</taxon>
        <taxon>Spirosomataceae</taxon>
        <taxon>Dyadobacter</taxon>
    </lineage>
</organism>
<evidence type="ECO:0000313" key="4">
    <source>
        <dbReference type="Proteomes" id="UP001179181"/>
    </source>
</evidence>
<reference evidence="3 4" key="1">
    <citation type="submission" date="2020-03" db="EMBL/GenBank/DDBJ databases">
        <title>Genomic Encyclopedia of Type Strains, Phase IV (KMG-IV): sequencing the most valuable type-strain genomes for metagenomic binning, comparative biology and taxonomic classification.</title>
        <authorList>
            <person name="Goeker M."/>
        </authorList>
    </citation>
    <scope>NUCLEOTIDE SEQUENCE [LARGE SCALE GENOMIC DNA]</scope>
    <source>
        <strain evidence="3 4">DSM 102865</strain>
    </source>
</reference>
<accession>A0ABX0UJS8</accession>
<keyword evidence="4" id="KW-1185">Reference proteome</keyword>
<dbReference type="Proteomes" id="UP001179181">
    <property type="component" value="Unassembled WGS sequence"/>
</dbReference>
<keyword evidence="2" id="KW-0732">Signal</keyword>
<feature type="signal peptide" evidence="2">
    <location>
        <begin position="1"/>
        <end position="19"/>
    </location>
</feature>
<name>A0ABX0UJS8_9BACT</name>